<dbReference type="Proteomes" id="UP000609879">
    <property type="component" value="Unassembled WGS sequence"/>
</dbReference>
<proteinExistence type="predicted"/>
<organism evidence="1 2">
    <name type="scientific">Paractinoplanes deccanensis</name>
    <dbReference type="NCBI Taxonomy" id="113561"/>
    <lineage>
        <taxon>Bacteria</taxon>
        <taxon>Bacillati</taxon>
        <taxon>Actinomycetota</taxon>
        <taxon>Actinomycetes</taxon>
        <taxon>Micromonosporales</taxon>
        <taxon>Micromonosporaceae</taxon>
        <taxon>Paractinoplanes</taxon>
    </lineage>
</organism>
<reference evidence="1 2" key="1">
    <citation type="submission" date="2021-01" db="EMBL/GenBank/DDBJ databases">
        <title>Whole genome shotgun sequence of Actinoplanes deccanensis NBRC 13994.</title>
        <authorList>
            <person name="Komaki H."/>
            <person name="Tamura T."/>
        </authorList>
    </citation>
    <scope>NUCLEOTIDE SEQUENCE [LARGE SCALE GENOMIC DNA]</scope>
    <source>
        <strain evidence="1 2">NBRC 13994</strain>
    </source>
</reference>
<dbReference type="RefSeq" id="WP_203761253.1">
    <property type="nucleotide sequence ID" value="NZ_BAAABO010000029.1"/>
</dbReference>
<sequence length="165" mass="16279">MARTPLGITGSSKAGEPVLPPVAANITDGNSVNNNGETVLTVTNAGAVTRTLSIPLAVTVDGQPVGPRVYSIPAGQTILAGPYPPGWYGTTLLLDASSGDLMLSAFRLGTGLPAPAGAAAAFTAAGPAVLADLDFAGLLADNNILVVDTALTGSTLDGNVLVVTV</sequence>
<keyword evidence="2" id="KW-1185">Reference proteome</keyword>
<accession>A0ABQ3Y003</accession>
<name>A0ABQ3Y003_9ACTN</name>
<evidence type="ECO:0000313" key="1">
    <source>
        <dbReference type="EMBL" id="GID73328.1"/>
    </source>
</evidence>
<protein>
    <submittedName>
        <fullName evidence="1">Uncharacterized protein</fullName>
    </submittedName>
</protein>
<comment type="caution">
    <text evidence="1">The sequence shown here is derived from an EMBL/GenBank/DDBJ whole genome shotgun (WGS) entry which is preliminary data.</text>
</comment>
<dbReference type="EMBL" id="BOMI01000033">
    <property type="protein sequence ID" value="GID73328.1"/>
    <property type="molecule type" value="Genomic_DNA"/>
</dbReference>
<gene>
    <name evidence="1" type="ORF">Ade02nite_19690</name>
</gene>
<evidence type="ECO:0000313" key="2">
    <source>
        <dbReference type="Proteomes" id="UP000609879"/>
    </source>
</evidence>